<feature type="non-terminal residue" evidence="2">
    <location>
        <position position="1"/>
    </location>
</feature>
<feature type="compositionally biased region" description="Basic and acidic residues" evidence="1">
    <location>
        <begin position="135"/>
        <end position="151"/>
    </location>
</feature>
<evidence type="ECO:0000256" key="1">
    <source>
        <dbReference type="SAM" id="MobiDB-lite"/>
    </source>
</evidence>
<sequence>IPVCRNRATRNNGPPTANTMNSSAQDIGSNDSNKQQPIVKRYDVDIVDGIEIFQFLTEADMEFHANHEPLPSREEQEFHGFDVRNQSSRALVDSFNSLVKNSTHEKLIVPVWKDKATRITGPLCAKILNSAAQDLDSHDPVARRDEQEVHGFDVQNKPSSDPMDLPTSKVKECSVASEKTLNSEPADTARPEPSTITISASEDEDCVILPVTSTRKRTCRNFGKCVNRPSFPSTAIISLDSDEEDVNTSIPKQKYGFPKSININYNNRKVRRQDSANTFISSFKQGCSRSSNLNCSTTSKSKYCSKGDIIIYNNNNPETNHDVDTDLKNGCSKTCDVKYNEENPEEDNRRISTYDTNTNLVCSNTGDVYFKKRNPAGDTSYTILEYGYSNENVDINYNNSVKNLEKNLKKPGREKTLKRTWKNPEKDSANISSSNLMHGCPKSDKINYQITDNTLIDDSGKQDENLDESPAFIITDYRSLALDHNYVVTREKDSVYYNASGCTVSFSEDSSDRNPIPSAAEATDVIYVNDDTSLVSPTKVGSKTHYDTVSNQSNHILKGSEANKSDVSSENVSVVHRNSLNAASTEDGIICLDSDDDANLVEPIQSDTRIALSNSSPLTKSSTENEVFYFDMNDDTGDVIAVKISSKNNKKSPEGLCSEEELVSHFNSMCQSESKSSQKTQKTLKLQQGNGVKSKTTKYSDISRNIKNSNSSYAFPNIICLDSDDDTAHVSTTTKPRSKLTGKKGIRSRSKTFDKCKILRAPKLTKKKTKNEEIEAVVKDLVDFVCRKEELSDIPVHMEEYDECYGTKTEPLCGKEHCAMGCVCYCIRRKFKRRRCDNYRCIFGCVCFKLLKPRRHSSTDSIEQIPLKRKSYSFESKNYETKYGSENSDFIHEKCVIPPKHSRRQQSLPISKDTSPLDRIVFKPSPTKYSTAVQPIKTHSVPNQYVQMIRQSWKSKSIFKKKKFRSNSSGLHQFTESNAVFPKHHLTAEERTPKVPVQSCPPTQNVAMVDGPPPAFALTCMTPGIGYIALQEFGSSILRLSDPFEPTSSKTFTSVGLTTAWLNNRLMECLKLDPGVELKWVVANSVMIQRKKIKCFDSNVLLDPRCRITKNGVLFI</sequence>
<accession>A0A146KTD8</accession>
<proteinExistence type="predicted"/>
<name>A0A146KTD8_LYGHE</name>
<organism evidence="2">
    <name type="scientific">Lygus hesperus</name>
    <name type="common">Western plant bug</name>
    <dbReference type="NCBI Taxonomy" id="30085"/>
    <lineage>
        <taxon>Eukaryota</taxon>
        <taxon>Metazoa</taxon>
        <taxon>Ecdysozoa</taxon>
        <taxon>Arthropoda</taxon>
        <taxon>Hexapoda</taxon>
        <taxon>Insecta</taxon>
        <taxon>Pterygota</taxon>
        <taxon>Neoptera</taxon>
        <taxon>Paraneoptera</taxon>
        <taxon>Hemiptera</taxon>
        <taxon>Heteroptera</taxon>
        <taxon>Panheteroptera</taxon>
        <taxon>Cimicomorpha</taxon>
        <taxon>Miridae</taxon>
        <taxon>Mirini</taxon>
        <taxon>Lygus</taxon>
    </lineage>
</organism>
<feature type="compositionally biased region" description="Polar residues" evidence="1">
    <location>
        <begin position="9"/>
        <end position="34"/>
    </location>
</feature>
<protein>
    <recommendedName>
        <fullName evidence="4">MGA conserved domain-containing protein</fullName>
    </recommendedName>
</protein>
<dbReference type="EMBL" id="GDHC01019031">
    <property type="protein sequence ID" value="JAP99597.1"/>
    <property type="molecule type" value="Transcribed_RNA"/>
</dbReference>
<feature type="region of interest" description="Disordered" evidence="1">
    <location>
        <begin position="1"/>
        <end position="34"/>
    </location>
</feature>
<dbReference type="AlphaFoldDB" id="A0A146KTD8"/>
<reference evidence="2" key="1">
    <citation type="journal article" date="2016" name="Gigascience">
        <title>De novo construction of an expanded transcriptome assembly for the western tarnished plant bug, Lygus hesperus.</title>
        <authorList>
            <person name="Tassone E.E."/>
            <person name="Geib S.M."/>
            <person name="Hall B."/>
            <person name="Fabrick J.A."/>
            <person name="Brent C.S."/>
            <person name="Hull J.J."/>
        </authorList>
    </citation>
    <scope>NUCLEOTIDE SEQUENCE</scope>
</reference>
<feature type="region of interest" description="Disordered" evidence="1">
    <location>
        <begin position="135"/>
        <end position="197"/>
    </location>
</feature>
<evidence type="ECO:0008006" key="4">
    <source>
        <dbReference type="Google" id="ProtNLM"/>
    </source>
</evidence>
<dbReference type="EMBL" id="GDHC01003095">
    <property type="protein sequence ID" value="JAQ15534.1"/>
    <property type="molecule type" value="Transcribed_RNA"/>
</dbReference>
<evidence type="ECO:0000313" key="2">
    <source>
        <dbReference type="EMBL" id="JAP99597.1"/>
    </source>
</evidence>
<evidence type="ECO:0000313" key="3">
    <source>
        <dbReference type="EMBL" id="JAQ15534.1"/>
    </source>
</evidence>
<gene>
    <name evidence="2" type="ORF">g.87011</name>
    <name evidence="3" type="ORF">g.87017</name>
</gene>